<protein>
    <submittedName>
        <fullName evidence="3">TIGR02452 family protein</fullName>
    </submittedName>
</protein>
<organism evidence="3 4">
    <name type="scientific">Candidatus Finniella inopinata</name>
    <dbReference type="NCBI Taxonomy" id="1696036"/>
    <lineage>
        <taxon>Bacteria</taxon>
        <taxon>Pseudomonadati</taxon>
        <taxon>Pseudomonadota</taxon>
        <taxon>Alphaproteobacteria</taxon>
        <taxon>Holosporales</taxon>
        <taxon>Candidatus Paracaedibacteraceae</taxon>
        <taxon>Candidatus Finniella</taxon>
    </lineage>
</organism>
<sequence length="496" mass="54360">MFKKLSIGLMLATVFSTHHADAFKSALSGKDHALDEHATHKGYALKSIDQLAILIDGQKQKLKDRFEACQRTPGLDTFDADITSFANMIGQLATTGIFDDGKGLKIDYGATTMPTTQQQRQLVTQGVHSFARFSDDAKGRFGAFLALTSSVPKPLQEAIGNILELAHKMALPKDMEKAMWLPTSNWKDANSYRTAIMHQTWAASEDGYIAEDGMIVLPAVKNPFQQALSRLPNAVVRDLSIDSNSEYFPNGIDKQTPKSCEHATKYQVIQGDSLDVARTLRGQINGGGKIAMLNMANSFTPGGGAWSGCAAQEEQLCFRSNLLKVLENHKGRGDYKSADGKFGISRRIDTARDCDSGIFTPAVTLFRGSVDNTGTSLPHYGFRSDLESFGMITSAAVDLNGVKTMPANYKDITKAKIRFQLRSAAVKGYTDLVLSAFGCGAFKGIFDKLQEDVATHYHEVLNEPEFKDRFENVVFGILVTNARDQANFDAFGARFK</sequence>
<dbReference type="PANTHER" id="PTHR35596:SF1">
    <property type="entry name" value="MICROBIAL-TYPE PARG CATALYTIC DOMAIN-CONTAINING PROTEIN"/>
    <property type="match status" value="1"/>
</dbReference>
<name>A0A4Q7DLA6_9PROT</name>
<dbReference type="PANTHER" id="PTHR35596">
    <property type="entry name" value="DUF2263 DOMAIN-CONTAINING PROTEIN"/>
    <property type="match status" value="1"/>
</dbReference>
<dbReference type="InterPro" id="IPR019261">
    <property type="entry name" value="PARG_cat_microbial"/>
</dbReference>
<dbReference type="AlphaFoldDB" id="A0A4Q7DLA6"/>
<evidence type="ECO:0000259" key="2">
    <source>
        <dbReference type="Pfam" id="PF10021"/>
    </source>
</evidence>
<feature type="signal peptide" evidence="1">
    <location>
        <begin position="1"/>
        <end position="20"/>
    </location>
</feature>
<dbReference type="Pfam" id="PF10021">
    <property type="entry name" value="PARG_cat_microb"/>
    <property type="match status" value="1"/>
</dbReference>
<evidence type="ECO:0000313" key="3">
    <source>
        <dbReference type="EMBL" id="RZI46944.1"/>
    </source>
</evidence>
<feature type="domain" description="Microbial-type PARG catalytic" evidence="2">
    <location>
        <begin position="244"/>
        <end position="367"/>
    </location>
</feature>
<feature type="chain" id="PRO_5020373881" evidence="1">
    <location>
        <begin position="21"/>
        <end position="496"/>
    </location>
</feature>
<comment type="caution">
    <text evidence="3">The sequence shown here is derived from an EMBL/GenBank/DDBJ whole genome shotgun (WGS) entry which is preliminary data.</text>
</comment>
<reference evidence="3 4" key="1">
    <citation type="submission" date="2018-10" db="EMBL/GenBank/DDBJ databases">
        <title>An updated phylogeny of the Alphaproteobacteria reveals that the parasitic Rickettsiales and Holosporales have independent origins.</title>
        <authorList>
            <person name="Munoz-Gomez S.A."/>
            <person name="Hess S."/>
            <person name="Burger G."/>
            <person name="Lang B.F."/>
            <person name="Susko E."/>
            <person name="Slamovits C.H."/>
            <person name="Roger A.J."/>
        </authorList>
    </citation>
    <scope>NUCLEOTIDE SEQUENCE [LARGE SCALE GENOMIC DNA]</scope>
    <source>
        <strain evidence="3">HOLO01</strain>
    </source>
</reference>
<dbReference type="NCBIfam" id="TIGR02452">
    <property type="entry name" value="TIGR02452 family protein"/>
    <property type="match status" value="1"/>
</dbReference>
<accession>A0A4Q7DLA6</accession>
<dbReference type="Proteomes" id="UP000293550">
    <property type="component" value="Unassembled WGS sequence"/>
</dbReference>
<dbReference type="InterPro" id="IPR012664">
    <property type="entry name" value="CHP02452"/>
</dbReference>
<evidence type="ECO:0000256" key="1">
    <source>
        <dbReference type="SAM" id="SignalP"/>
    </source>
</evidence>
<dbReference type="RefSeq" id="WP_130153414.1">
    <property type="nucleotide sequence ID" value="NZ_SCFB01000002.1"/>
</dbReference>
<dbReference type="OrthoDB" id="9806181at2"/>
<proteinExistence type="predicted"/>
<dbReference type="Gene3D" id="3.40.220.10">
    <property type="entry name" value="Leucine Aminopeptidase, subunit E, domain 1"/>
    <property type="match status" value="1"/>
</dbReference>
<dbReference type="InterPro" id="IPR043472">
    <property type="entry name" value="Macro_dom-like"/>
</dbReference>
<keyword evidence="4" id="KW-1185">Reference proteome</keyword>
<gene>
    <name evidence="3" type="ORF">EQU50_01590</name>
</gene>
<dbReference type="EMBL" id="SCFB01000002">
    <property type="protein sequence ID" value="RZI46944.1"/>
    <property type="molecule type" value="Genomic_DNA"/>
</dbReference>
<evidence type="ECO:0000313" key="4">
    <source>
        <dbReference type="Proteomes" id="UP000293550"/>
    </source>
</evidence>
<keyword evidence="1" id="KW-0732">Signal</keyword>